<feature type="region of interest" description="Disordered" evidence="6">
    <location>
        <begin position="55"/>
        <end position="83"/>
    </location>
</feature>
<comment type="subunit">
    <text evidence="4">Binds to mitochondrial small subunit 15S rRNA.</text>
</comment>
<comment type="caution">
    <text evidence="7">The sequence shown here is derived from an EMBL/GenBank/DDBJ whole genome shotgun (WGS) entry which is preliminary data.</text>
</comment>
<gene>
    <name evidence="7" type="ORF">K431DRAFT_283969</name>
</gene>
<sequence>MPPCLPLATRLPAVFHHVRSFTRLHPVQVALHRARHRTWPRCLHRSYSVAFEGRRDESSVHDSAQTRAALHRHASQGSSNLAGAISPDIATEMILAGYEATAVGQHSIPEEEAATTESSPSPNIIRKLKSPRALDTRMNRLERNAKRLADKASSLPKEDKGSRKAKKYARFKKQQLEGLKFKQRALAIKTKRRYWAAITKDGQGVPTKMLKINPNNSEVRVVIGVWTPRFTRLYSRYDVLYSGQKLDNLSFHTLACSWSERLLRCKTSEDAEAALNDIAVRSSMSPACVWCHTLIWLLNTNATDAVEFLRSTHAFGFIPVQCIDDSIAYLAAYCHAKTVVPSETEALRTSLVDLISALSNHPRDRPCSLEGASVRNLLDICNTDQTDQIYTAIRAKKLRTTWISLLQFAAHYAKLNRFEQALDAVLESSYLGADLTSNTFSAVCAILFRQVKDRPDGLRICLHIVPRLVEIGVQLNTQLCNILILNSAEAGDFNTAYRIYGSLLEYGVKADGYTYAVLFKAWKSDINNVEMLNEIIRNAIANIDLSQHPTVAAELLHCLALHHAARNPTSCYEPVLQAYLQFYHADTLEKLGLAIPTASAEIPRTREAVDPHPEAVHILLHTYLIGTSEHRNAQLSKETVQNATSCMSRFLALARNRVQPFAEMAANPHTFNTLLLGLVRHSSGLHQATQLFQAMQSSLKPGRGGLPYPCAPDLHTYSILIKGFARGGETRKAESIINFMQEQGHQPNLITWNTLLSGYASEQYHDGVVATLKRIDENGFTWDRFTRGALRKLRNPIVWQKTDTASSLDFTDDIQTGLETRISRIPAAKVAEFQGLQA</sequence>
<comment type="similarity">
    <text evidence="1">Belongs to the CCM1 family.</text>
</comment>
<evidence type="ECO:0000256" key="5">
    <source>
        <dbReference type="PROSITE-ProRule" id="PRU00708"/>
    </source>
</evidence>
<organism evidence="7 8">
    <name type="scientific">Polychaeton citri CBS 116435</name>
    <dbReference type="NCBI Taxonomy" id="1314669"/>
    <lineage>
        <taxon>Eukaryota</taxon>
        <taxon>Fungi</taxon>
        <taxon>Dikarya</taxon>
        <taxon>Ascomycota</taxon>
        <taxon>Pezizomycotina</taxon>
        <taxon>Dothideomycetes</taxon>
        <taxon>Dothideomycetidae</taxon>
        <taxon>Capnodiales</taxon>
        <taxon>Capnodiaceae</taxon>
        <taxon>Polychaeton</taxon>
    </lineage>
</organism>
<dbReference type="PANTHER" id="PTHR47447">
    <property type="entry name" value="OS03G0856100 PROTEIN"/>
    <property type="match status" value="1"/>
</dbReference>
<feature type="region of interest" description="Disordered" evidence="6">
    <location>
        <begin position="145"/>
        <end position="166"/>
    </location>
</feature>
<name>A0A9P4QD87_9PEZI</name>
<dbReference type="Pfam" id="PF13041">
    <property type="entry name" value="PPR_2"/>
    <property type="match status" value="1"/>
</dbReference>
<evidence type="ECO:0000313" key="8">
    <source>
        <dbReference type="Proteomes" id="UP000799441"/>
    </source>
</evidence>
<dbReference type="InterPro" id="IPR002885">
    <property type="entry name" value="PPR_rpt"/>
</dbReference>
<protein>
    <recommendedName>
        <fullName evidence="9">Pentatricopeptide repeat protein</fullName>
    </recommendedName>
</protein>
<dbReference type="AlphaFoldDB" id="A0A9P4QD87"/>
<dbReference type="OrthoDB" id="185373at2759"/>
<evidence type="ECO:0000256" key="3">
    <source>
        <dbReference type="ARBA" id="ARBA00044493"/>
    </source>
</evidence>
<evidence type="ECO:0000256" key="6">
    <source>
        <dbReference type="SAM" id="MobiDB-lite"/>
    </source>
</evidence>
<evidence type="ECO:0000256" key="1">
    <source>
        <dbReference type="ARBA" id="ARBA00006192"/>
    </source>
</evidence>
<proteinExistence type="inferred from homology"/>
<feature type="repeat" description="PPR" evidence="5">
    <location>
        <begin position="713"/>
        <end position="747"/>
    </location>
</feature>
<dbReference type="InterPro" id="IPR011990">
    <property type="entry name" value="TPR-like_helical_dom_sf"/>
</dbReference>
<evidence type="ECO:0000256" key="2">
    <source>
        <dbReference type="ARBA" id="ARBA00022737"/>
    </source>
</evidence>
<dbReference type="PROSITE" id="PS51375">
    <property type="entry name" value="PPR"/>
    <property type="match status" value="1"/>
</dbReference>
<keyword evidence="8" id="KW-1185">Reference proteome</keyword>
<dbReference type="PANTHER" id="PTHR47447:SF17">
    <property type="entry name" value="OS12G0638900 PROTEIN"/>
    <property type="match status" value="1"/>
</dbReference>
<dbReference type="Proteomes" id="UP000799441">
    <property type="component" value="Unassembled WGS sequence"/>
</dbReference>
<accession>A0A9P4QD87</accession>
<dbReference type="NCBIfam" id="TIGR00756">
    <property type="entry name" value="PPR"/>
    <property type="match status" value="1"/>
</dbReference>
<evidence type="ECO:0008006" key="9">
    <source>
        <dbReference type="Google" id="ProtNLM"/>
    </source>
</evidence>
<evidence type="ECO:0000313" key="7">
    <source>
        <dbReference type="EMBL" id="KAF2722542.1"/>
    </source>
</evidence>
<dbReference type="Gene3D" id="1.25.40.10">
    <property type="entry name" value="Tetratricopeptide repeat domain"/>
    <property type="match status" value="2"/>
</dbReference>
<comment type="function">
    <text evidence="3">Regulates mitochondrial small subunit maturation by controlling 15S rRNA 5'-end processing. Localizes to the 5' precursor of the 15S rRNA in a position that is subsequently occupied by mS47 in the mature yeast mtSSU. Uses structure and sequence-specific RNA recognition, binding to a single-stranded region of the precursor and specifically recognizing bases -6 to -1. The exchange of Ccm1 for mS47 is coupled to the irreversible removal of precursor rRNA that is accompanied by conformational changes of the mitoribosomal proteins uS5m and mS26. These conformational changes signal completion of 5'-end rRNA processing through protection of the mature 5'-end of the 15S rRNA and stabilization of mS47. The removal of the 5' precursor together with the dissociation of Ccm1 may be catalyzed by the 5'-3' exoribonuclease Pet127. Involved in the specific removal of group I introns in mitochondrial encoded transcripts.</text>
</comment>
<evidence type="ECO:0000256" key="4">
    <source>
        <dbReference type="ARBA" id="ARBA00044511"/>
    </source>
</evidence>
<feature type="compositionally biased region" description="Basic and acidic residues" evidence="6">
    <location>
        <begin position="145"/>
        <end position="162"/>
    </location>
</feature>
<keyword evidence="2" id="KW-0677">Repeat</keyword>
<reference evidence="7" key="1">
    <citation type="journal article" date="2020" name="Stud. Mycol.">
        <title>101 Dothideomycetes genomes: a test case for predicting lifestyles and emergence of pathogens.</title>
        <authorList>
            <person name="Haridas S."/>
            <person name="Albert R."/>
            <person name="Binder M."/>
            <person name="Bloem J."/>
            <person name="Labutti K."/>
            <person name="Salamov A."/>
            <person name="Andreopoulos B."/>
            <person name="Baker S."/>
            <person name="Barry K."/>
            <person name="Bills G."/>
            <person name="Bluhm B."/>
            <person name="Cannon C."/>
            <person name="Castanera R."/>
            <person name="Culley D."/>
            <person name="Daum C."/>
            <person name="Ezra D."/>
            <person name="Gonzalez J."/>
            <person name="Henrissat B."/>
            <person name="Kuo A."/>
            <person name="Liang C."/>
            <person name="Lipzen A."/>
            <person name="Lutzoni F."/>
            <person name="Magnuson J."/>
            <person name="Mondo S."/>
            <person name="Nolan M."/>
            <person name="Ohm R."/>
            <person name="Pangilinan J."/>
            <person name="Park H.-J."/>
            <person name="Ramirez L."/>
            <person name="Alfaro M."/>
            <person name="Sun H."/>
            <person name="Tritt A."/>
            <person name="Yoshinaga Y."/>
            <person name="Zwiers L.-H."/>
            <person name="Turgeon B."/>
            <person name="Goodwin S."/>
            <person name="Spatafora J."/>
            <person name="Crous P."/>
            <person name="Grigoriev I."/>
        </authorList>
    </citation>
    <scope>NUCLEOTIDE SEQUENCE</scope>
    <source>
        <strain evidence="7">CBS 116435</strain>
    </source>
</reference>
<dbReference type="EMBL" id="MU003782">
    <property type="protein sequence ID" value="KAF2722542.1"/>
    <property type="molecule type" value="Genomic_DNA"/>
</dbReference>